<keyword evidence="4" id="KW-1185">Reference proteome</keyword>
<dbReference type="Proteomes" id="UP000002785">
    <property type="component" value="Chromosome"/>
</dbReference>
<evidence type="ECO:0000256" key="2">
    <source>
        <dbReference type="SAM" id="Phobius"/>
    </source>
</evidence>
<feature type="region of interest" description="Disordered" evidence="1">
    <location>
        <begin position="491"/>
        <end position="521"/>
    </location>
</feature>
<protein>
    <submittedName>
        <fullName evidence="3">Integral membrane protein</fullName>
    </submittedName>
</protein>
<feature type="transmembrane region" description="Helical" evidence="2">
    <location>
        <begin position="433"/>
        <end position="455"/>
    </location>
</feature>
<reference evidence="3" key="1">
    <citation type="submission" date="2009-10" db="EMBL/GenBank/DDBJ databases">
        <title>The genome sequence of Streptomyces sviceus strain ATCC 29083.</title>
        <authorList>
            <consortium name="The Broad Institute Genome Sequencing Platform"/>
            <consortium name="Broad Institute Microbial Sequencing Center"/>
            <person name="Fischbach M."/>
            <person name="Godfrey P."/>
            <person name="Ward D."/>
            <person name="Young S."/>
            <person name="Zeng Q."/>
            <person name="Koehrsen M."/>
            <person name="Alvarado L."/>
            <person name="Berlin A.M."/>
            <person name="Bochicchio J."/>
            <person name="Borenstein D."/>
            <person name="Chapman S.B."/>
            <person name="Chen Z."/>
            <person name="Engels R."/>
            <person name="Freedman E."/>
            <person name="Gellesch M."/>
            <person name="Goldberg J."/>
            <person name="Griggs A."/>
            <person name="Gujja S."/>
            <person name="Heilman E.R."/>
            <person name="Heiman D.I."/>
            <person name="Hepburn T.A."/>
            <person name="Howarth C."/>
            <person name="Jen D."/>
            <person name="Larson L."/>
            <person name="Lewis B."/>
            <person name="Mehta T."/>
            <person name="Park D."/>
            <person name="Pearson M."/>
            <person name="Richards J."/>
            <person name="Roberts A."/>
            <person name="Saif S."/>
            <person name="Shea T.D."/>
            <person name="Shenoy N."/>
            <person name="Sisk P."/>
            <person name="Stolte C."/>
            <person name="Sykes S.N."/>
            <person name="Thomson T."/>
            <person name="Walk T."/>
            <person name="White J."/>
            <person name="Yandava C."/>
            <person name="Straight P."/>
            <person name="Clardy J."/>
            <person name="Hung D."/>
            <person name="Kolter R."/>
            <person name="Mekalanos J."/>
            <person name="Walker S."/>
            <person name="Walsh C.T."/>
            <person name="Wieland-Brown L.C."/>
            <person name="Haas B."/>
            <person name="Nusbaum C."/>
            <person name="Birren B."/>
        </authorList>
    </citation>
    <scope>NUCLEOTIDE SEQUENCE [LARGE SCALE GENOMIC DNA]</scope>
    <source>
        <strain evidence="3">ATCC 29083</strain>
    </source>
</reference>
<dbReference type="NCBIfam" id="NF038391">
    <property type="entry name" value="streptophobe"/>
    <property type="match status" value="1"/>
</dbReference>
<feature type="transmembrane region" description="Helical" evidence="2">
    <location>
        <begin position="126"/>
        <end position="147"/>
    </location>
</feature>
<dbReference type="HOGENOM" id="CLU_029442_0_0_11"/>
<feature type="transmembrane region" description="Helical" evidence="2">
    <location>
        <begin position="93"/>
        <end position="114"/>
    </location>
</feature>
<dbReference type="eggNOG" id="ENOG5033QXT">
    <property type="taxonomic scope" value="Bacteria"/>
</dbReference>
<evidence type="ECO:0000313" key="4">
    <source>
        <dbReference type="Proteomes" id="UP000002785"/>
    </source>
</evidence>
<keyword evidence="2" id="KW-1133">Transmembrane helix</keyword>
<dbReference type="AlphaFoldDB" id="B5I2X1"/>
<gene>
    <name evidence="3" type="ORF">SSEG_05854</name>
</gene>
<feature type="transmembrane region" description="Helical" evidence="2">
    <location>
        <begin position="345"/>
        <end position="367"/>
    </location>
</feature>
<proteinExistence type="predicted"/>
<feature type="compositionally biased region" description="Basic and acidic residues" evidence="1">
    <location>
        <begin position="511"/>
        <end position="521"/>
    </location>
</feature>
<name>B5I2X1_STRX2</name>
<organism evidence="3 4">
    <name type="scientific">Streptomyces sviceus (strain ATCC 29083 / DSM 924 / JCM 4929 / NBRC 13980 / NCIMB 11184 / NRRL 5439 / UC 5370)</name>
    <dbReference type="NCBI Taxonomy" id="463191"/>
    <lineage>
        <taxon>Bacteria</taxon>
        <taxon>Bacillati</taxon>
        <taxon>Actinomycetota</taxon>
        <taxon>Actinomycetes</taxon>
        <taxon>Kitasatosporales</taxon>
        <taxon>Streptomycetaceae</taxon>
        <taxon>Streptomyces</taxon>
    </lineage>
</organism>
<evidence type="ECO:0000313" key="3">
    <source>
        <dbReference type="EMBL" id="EDY59426.2"/>
    </source>
</evidence>
<keyword evidence="2" id="KW-0472">Membrane</keyword>
<sequence>MSASRGVETTKHGVRLPWGDILLSAIAAVSWALIGMAGAAALGLHLLEADSAASLGPMTAAVVALAAGGSVTPSGDVSAFGLTGAQAATAIEITPLGVSLVGAVLLSWFFLRSLRGAGAVIAPSELLARASSVVVLFTVMMGGLAWAGHDVITIDGGALGLDKLPGGGGGGGLDIPGLGDVGDIGGLLPDRIGNLIDAKAAVGFTVDTAPTLLGGLGWSAGILLIALLASRRTPLPRGWEAVHRVVRPAVSALVTVLLVAVAAGLSAAAYAAIGDDHPKRIAGAALLGAPNGVWLGIPVGLFVPFDGRATGVLTNFLPDPLDRLLDSDSDQSMTLGHLAELDGRVWLLGVGAALMMLLAGVLTAVRTPVGVSDEGARDPGALGFAGRCAVRLGIATALALPLLAWLTEVSVDASLSVLGFDAFGAGVRLRGQLGMAVLLGALWGAGAGAAGALLARATGAAGSRAAGLALGDSAGGLGAGSGVGAGAGAPYGGGASAERSLRGRGWCGRGRGRDAEEGSRG</sequence>
<feature type="transmembrane region" description="Helical" evidence="2">
    <location>
        <begin position="250"/>
        <end position="273"/>
    </location>
</feature>
<dbReference type="InterPro" id="IPR047724">
    <property type="entry name" value="Streptophobe"/>
</dbReference>
<feature type="transmembrane region" description="Helical" evidence="2">
    <location>
        <begin position="21"/>
        <end position="47"/>
    </location>
</feature>
<dbReference type="EMBL" id="CM000951">
    <property type="protein sequence ID" value="EDY59426.2"/>
    <property type="molecule type" value="Genomic_DNA"/>
</dbReference>
<accession>B5I2X1</accession>
<keyword evidence="2" id="KW-0812">Transmembrane</keyword>
<dbReference type="RefSeq" id="WP_007381083.1">
    <property type="nucleotide sequence ID" value="NZ_CM000951.1"/>
</dbReference>
<feature type="transmembrane region" description="Helical" evidence="2">
    <location>
        <begin position="212"/>
        <end position="229"/>
    </location>
</feature>
<evidence type="ECO:0000256" key="1">
    <source>
        <dbReference type="SAM" id="MobiDB-lite"/>
    </source>
</evidence>